<evidence type="ECO:0000313" key="9">
    <source>
        <dbReference type="EMBL" id="MEN9062274.1"/>
    </source>
</evidence>
<dbReference type="PANTHER" id="PTHR36838:SF3">
    <property type="entry name" value="TRANSPORTER AUXIN EFFLUX CARRIER EC FAMILY"/>
    <property type="match status" value="1"/>
</dbReference>
<proteinExistence type="inferred from homology"/>
<dbReference type="InterPro" id="IPR038770">
    <property type="entry name" value="Na+/solute_symporter_sf"/>
</dbReference>
<name>A0AAW9SBU3_9RHOB</name>
<feature type="transmembrane region" description="Helical" evidence="8">
    <location>
        <begin position="35"/>
        <end position="52"/>
    </location>
</feature>
<evidence type="ECO:0000256" key="1">
    <source>
        <dbReference type="ARBA" id="ARBA00004651"/>
    </source>
</evidence>
<keyword evidence="4" id="KW-1003">Cell membrane</keyword>
<evidence type="ECO:0000313" key="10">
    <source>
        <dbReference type="Proteomes" id="UP001428774"/>
    </source>
</evidence>
<feature type="transmembrane region" description="Helical" evidence="8">
    <location>
        <begin position="228"/>
        <end position="246"/>
    </location>
</feature>
<dbReference type="Pfam" id="PF03547">
    <property type="entry name" value="Mem_trans"/>
    <property type="match status" value="1"/>
</dbReference>
<accession>A0AAW9SBU3</accession>
<feature type="transmembrane region" description="Helical" evidence="8">
    <location>
        <begin position="201"/>
        <end position="221"/>
    </location>
</feature>
<feature type="transmembrane region" description="Helical" evidence="8">
    <location>
        <begin position="126"/>
        <end position="149"/>
    </location>
</feature>
<dbReference type="AlphaFoldDB" id="A0AAW9SBU3"/>
<reference evidence="9 10" key="1">
    <citation type="submission" date="2024-05" db="EMBL/GenBank/DDBJ databases">
        <title>Genome sequence of Ponticoccus litoralis KCCM 90028.</title>
        <authorList>
            <person name="Kim J.M."/>
            <person name="Lee J.K."/>
            <person name="Choi B.J."/>
            <person name="Bayburt H."/>
            <person name="Baek J.H."/>
            <person name="Jeon C.O."/>
        </authorList>
    </citation>
    <scope>NUCLEOTIDE SEQUENCE [LARGE SCALE GENOMIC DNA]</scope>
    <source>
        <strain evidence="9 10">KCCM 90028</strain>
    </source>
</reference>
<dbReference type="InterPro" id="IPR004776">
    <property type="entry name" value="Mem_transp_PIN-like"/>
</dbReference>
<keyword evidence="6 8" id="KW-1133">Transmembrane helix</keyword>
<comment type="subcellular location">
    <subcellularLocation>
        <location evidence="1">Cell membrane</location>
        <topology evidence="1">Multi-pass membrane protein</topology>
    </subcellularLocation>
</comment>
<evidence type="ECO:0000256" key="7">
    <source>
        <dbReference type="ARBA" id="ARBA00023136"/>
    </source>
</evidence>
<protein>
    <submittedName>
        <fullName evidence="9">AEC family transporter</fullName>
    </submittedName>
</protein>
<feature type="transmembrane region" description="Helical" evidence="8">
    <location>
        <begin position="6"/>
        <end position="23"/>
    </location>
</feature>
<keyword evidence="3" id="KW-0813">Transport</keyword>
<dbReference type="RefSeq" id="WP_347167267.1">
    <property type="nucleotide sequence ID" value="NZ_JBDNCH010000002.1"/>
</dbReference>
<comment type="similarity">
    <text evidence="2">Belongs to the auxin efflux carrier (TC 2.A.69) family.</text>
</comment>
<feature type="transmembrane region" description="Helical" evidence="8">
    <location>
        <begin position="258"/>
        <end position="278"/>
    </location>
</feature>
<feature type="transmembrane region" description="Helical" evidence="8">
    <location>
        <begin position="169"/>
        <end position="189"/>
    </location>
</feature>
<comment type="caution">
    <text evidence="9">The sequence shown here is derived from an EMBL/GenBank/DDBJ whole genome shotgun (WGS) entry which is preliminary data.</text>
</comment>
<keyword evidence="10" id="KW-1185">Reference proteome</keyword>
<gene>
    <name evidence="9" type="ORF">ABFB10_16010</name>
</gene>
<organism evidence="9 10">
    <name type="scientific">Ponticoccus litoralis</name>
    <dbReference type="NCBI Taxonomy" id="422297"/>
    <lineage>
        <taxon>Bacteria</taxon>
        <taxon>Pseudomonadati</taxon>
        <taxon>Pseudomonadota</taxon>
        <taxon>Alphaproteobacteria</taxon>
        <taxon>Rhodobacterales</taxon>
        <taxon>Roseobacteraceae</taxon>
        <taxon>Ponticoccus</taxon>
    </lineage>
</organism>
<sequence>MQGLIDVILPVFLVIGAGYFAVWRRIVSDAAVDGIMAYATGFAVPCLLFRAISNLHLEEAFDPWILISFYSGSVAAFAAGLLGARYAFTRSSEDSVAIGFCCLFANSLLMGLAITERAYGPDALQANYLIVSIHAPLCYAIGITAMELVRAKASGASLRHLPAKVDRAIFRNALVIGILLGALANLSGLSLPGPVAEALDMVVRTALPVALFAIGGVLCRYKPEGDTRVIAMVCVISLLMHPAITWGMGSLTGISTEAFRSAVLTASMAPGVNAYVFANMYGTAKRVAATSVLVATGLSVATAWLWLTLLP</sequence>
<feature type="transmembrane region" description="Helical" evidence="8">
    <location>
        <begin position="64"/>
        <end position="84"/>
    </location>
</feature>
<dbReference type="GO" id="GO:0055085">
    <property type="term" value="P:transmembrane transport"/>
    <property type="evidence" value="ECO:0007669"/>
    <property type="project" value="InterPro"/>
</dbReference>
<dbReference type="GO" id="GO:0005886">
    <property type="term" value="C:plasma membrane"/>
    <property type="evidence" value="ECO:0007669"/>
    <property type="project" value="UniProtKB-SubCell"/>
</dbReference>
<evidence type="ECO:0000256" key="5">
    <source>
        <dbReference type="ARBA" id="ARBA00022692"/>
    </source>
</evidence>
<feature type="transmembrane region" description="Helical" evidence="8">
    <location>
        <begin position="287"/>
        <end position="307"/>
    </location>
</feature>
<keyword evidence="7 8" id="KW-0472">Membrane</keyword>
<evidence type="ECO:0000256" key="8">
    <source>
        <dbReference type="SAM" id="Phobius"/>
    </source>
</evidence>
<dbReference type="Proteomes" id="UP001428774">
    <property type="component" value="Unassembled WGS sequence"/>
</dbReference>
<evidence type="ECO:0000256" key="4">
    <source>
        <dbReference type="ARBA" id="ARBA00022475"/>
    </source>
</evidence>
<dbReference type="Gene3D" id="1.20.1530.20">
    <property type="match status" value="1"/>
</dbReference>
<evidence type="ECO:0000256" key="6">
    <source>
        <dbReference type="ARBA" id="ARBA00022989"/>
    </source>
</evidence>
<keyword evidence="5 8" id="KW-0812">Transmembrane</keyword>
<evidence type="ECO:0000256" key="3">
    <source>
        <dbReference type="ARBA" id="ARBA00022448"/>
    </source>
</evidence>
<dbReference type="PANTHER" id="PTHR36838">
    <property type="entry name" value="AUXIN EFFLUX CARRIER FAMILY PROTEIN"/>
    <property type="match status" value="1"/>
</dbReference>
<evidence type="ECO:0000256" key="2">
    <source>
        <dbReference type="ARBA" id="ARBA00010145"/>
    </source>
</evidence>
<dbReference type="EMBL" id="JBDNCH010000002">
    <property type="protein sequence ID" value="MEN9062274.1"/>
    <property type="molecule type" value="Genomic_DNA"/>
</dbReference>
<feature type="transmembrane region" description="Helical" evidence="8">
    <location>
        <begin position="96"/>
        <end position="114"/>
    </location>
</feature>